<organism evidence="2 3">
    <name type="scientific">Mycoplasma nasistruthionis</name>
    <dbReference type="NCBI Taxonomy" id="353852"/>
    <lineage>
        <taxon>Bacteria</taxon>
        <taxon>Bacillati</taxon>
        <taxon>Mycoplasmatota</taxon>
        <taxon>Mollicutes</taxon>
        <taxon>Mycoplasmataceae</taxon>
        <taxon>Mycoplasma</taxon>
    </lineage>
</organism>
<evidence type="ECO:0000259" key="1">
    <source>
        <dbReference type="Pfam" id="PF16355"/>
    </source>
</evidence>
<reference evidence="2 3" key="1">
    <citation type="submission" date="2019-06" db="EMBL/GenBank/DDBJ databases">
        <title>Mycoplasma nasistruthionis sp. nov. str Ms03.</title>
        <authorList>
            <person name="Botes A."/>
        </authorList>
    </citation>
    <scope>NUCLEOTIDE SEQUENCE [LARGE SCALE GENOMIC DNA]</scope>
    <source>
        <strain evidence="2 3">Ms03</strain>
    </source>
</reference>
<protein>
    <submittedName>
        <fullName evidence="2">DUF4982 domain-containing protein</fullName>
    </submittedName>
</protein>
<proteinExistence type="predicted"/>
<dbReference type="AlphaFoldDB" id="A0A4Y6I604"/>
<name>A0A4Y6I604_9MOLU</name>
<dbReference type="EMBL" id="CP041147">
    <property type="protein sequence ID" value="QDF64737.1"/>
    <property type="molecule type" value="Genomic_DNA"/>
</dbReference>
<dbReference type="InterPro" id="IPR032311">
    <property type="entry name" value="DUF4982"/>
</dbReference>
<dbReference type="PANTHER" id="PTHR42732">
    <property type="entry name" value="BETA-GALACTOSIDASE"/>
    <property type="match status" value="1"/>
</dbReference>
<keyword evidence="3" id="KW-1185">Reference proteome</keyword>
<dbReference type="Gene3D" id="2.60.40.10">
    <property type="entry name" value="Immunoglobulins"/>
    <property type="match status" value="1"/>
</dbReference>
<feature type="domain" description="DUF4982" evidence="1">
    <location>
        <begin position="125"/>
        <end position="167"/>
    </location>
</feature>
<gene>
    <name evidence="2" type="ORF">FIV53_00130</name>
</gene>
<dbReference type="PANTHER" id="PTHR42732:SF1">
    <property type="entry name" value="BETA-MANNOSIDASE"/>
    <property type="match status" value="1"/>
</dbReference>
<dbReference type="InterPro" id="IPR051913">
    <property type="entry name" value="GH2_Domain-Containing"/>
</dbReference>
<dbReference type="Pfam" id="PF16355">
    <property type="entry name" value="DUF4982"/>
    <property type="match status" value="1"/>
</dbReference>
<accession>A0A4Y6I604</accession>
<dbReference type="InterPro" id="IPR013783">
    <property type="entry name" value="Ig-like_fold"/>
</dbReference>
<dbReference type="Proteomes" id="UP000315201">
    <property type="component" value="Chromosome"/>
</dbReference>
<evidence type="ECO:0000313" key="3">
    <source>
        <dbReference type="Proteomes" id="UP000315201"/>
    </source>
</evidence>
<evidence type="ECO:0000313" key="2">
    <source>
        <dbReference type="EMBL" id="QDF64737.1"/>
    </source>
</evidence>
<sequence length="173" mass="20373">MIMVQNQTQSMANNYLTMETTGLDEEKLQPIHECLIEITNIMLDNLFEPDETILVNQHHETKEVVLIIQKVHTSELLIQQDSLKNDYYLYQSQWLDVNKKPMVHILPHWTWDQKKYKDLITDSNGNIEVRVFSNASKVELFLDDKSLGEKEFVEKTTNYGYKYQEGAILKSYI</sequence>